<dbReference type="AlphaFoldDB" id="A0A370L3Z5"/>
<dbReference type="InterPro" id="IPR054344">
    <property type="entry name" value="TY-Chap_N"/>
</dbReference>
<feature type="domain" description="TY-Chap N-terminal" evidence="1">
    <location>
        <begin position="28"/>
        <end position="138"/>
    </location>
</feature>
<evidence type="ECO:0000259" key="1">
    <source>
        <dbReference type="Pfam" id="PF22552"/>
    </source>
</evidence>
<name>A0A370L3Z5_9HYPH</name>
<dbReference type="Pfam" id="PF22552">
    <property type="entry name" value="TY-Chap3"/>
    <property type="match status" value="1"/>
</dbReference>
<evidence type="ECO:0000313" key="3">
    <source>
        <dbReference type="Proteomes" id="UP000255207"/>
    </source>
</evidence>
<gene>
    <name evidence="2" type="ORF">DWE98_18050</name>
</gene>
<dbReference type="RefSeq" id="WP_114830670.1">
    <property type="nucleotide sequence ID" value="NZ_QQTO01000012.1"/>
</dbReference>
<organism evidence="2 3">
    <name type="scientific">Bosea caraganae</name>
    <dbReference type="NCBI Taxonomy" id="2763117"/>
    <lineage>
        <taxon>Bacteria</taxon>
        <taxon>Pseudomonadati</taxon>
        <taxon>Pseudomonadota</taxon>
        <taxon>Alphaproteobacteria</taxon>
        <taxon>Hyphomicrobiales</taxon>
        <taxon>Boseaceae</taxon>
        <taxon>Bosea</taxon>
    </lineage>
</organism>
<proteinExistence type="predicted"/>
<accession>A0A370L3Z5</accession>
<dbReference type="Proteomes" id="UP000255207">
    <property type="component" value="Unassembled WGS sequence"/>
</dbReference>
<dbReference type="EMBL" id="QQTP01000009">
    <property type="protein sequence ID" value="RDJ23060.1"/>
    <property type="molecule type" value="Genomic_DNA"/>
</dbReference>
<protein>
    <recommendedName>
        <fullName evidence="1">TY-Chap N-terminal domain-containing protein</fullName>
    </recommendedName>
</protein>
<comment type="caution">
    <text evidence="2">The sequence shown here is derived from an EMBL/GenBank/DDBJ whole genome shotgun (WGS) entry which is preliminary data.</text>
</comment>
<sequence length="167" mass="17948">MIGVLALAAPAFGKERGLEAFLAAYHCEIAGRLAQIHADPRTQARYLILTDRDAPSHYVQCLLRDEPMLCEAASGFYGTKPGERRAQIVTKDGLAALQRLGFSTDGTEGNFQISVKATTQADFSAAAELMLTALYEGYSPRPGKRLKIDAPYGPGGRAMRAQCAPVS</sequence>
<keyword evidence="3" id="KW-1185">Reference proteome</keyword>
<dbReference type="OrthoDB" id="8116810at2"/>
<reference evidence="3" key="1">
    <citation type="submission" date="2018-07" db="EMBL/GenBank/DDBJ databases">
        <authorList>
            <person name="Safronova V.I."/>
            <person name="Chirak E.R."/>
            <person name="Sazanova A.L."/>
        </authorList>
    </citation>
    <scope>NUCLEOTIDE SEQUENCE [LARGE SCALE GENOMIC DNA]</scope>
    <source>
        <strain evidence="3">RCAM04685</strain>
    </source>
</reference>
<evidence type="ECO:0000313" key="2">
    <source>
        <dbReference type="EMBL" id="RDJ23060.1"/>
    </source>
</evidence>